<comment type="caution">
    <text evidence="3">The sequence shown here is derived from an EMBL/GenBank/DDBJ whole genome shotgun (WGS) entry which is preliminary data.</text>
</comment>
<keyword evidence="4" id="KW-1185">Reference proteome</keyword>
<proteinExistence type="predicted"/>
<dbReference type="OrthoDB" id="110338at2759"/>
<dbReference type="PROSITE" id="PS50966">
    <property type="entry name" value="ZF_SWIM"/>
    <property type="match status" value="1"/>
</dbReference>
<evidence type="ECO:0000313" key="3">
    <source>
        <dbReference type="EMBL" id="OWZ18836.1"/>
    </source>
</evidence>
<keyword evidence="1" id="KW-0863">Zinc-finger</keyword>
<evidence type="ECO:0000313" key="4">
    <source>
        <dbReference type="Proteomes" id="UP000198211"/>
    </source>
</evidence>
<accession>A0A225WMG1</accession>
<dbReference type="EMBL" id="NBNE01000529">
    <property type="protein sequence ID" value="OWZ18836.1"/>
    <property type="molecule type" value="Genomic_DNA"/>
</dbReference>
<dbReference type="Proteomes" id="UP000198211">
    <property type="component" value="Unassembled WGS sequence"/>
</dbReference>
<organism evidence="3 4">
    <name type="scientific">Phytophthora megakarya</name>
    <dbReference type="NCBI Taxonomy" id="4795"/>
    <lineage>
        <taxon>Eukaryota</taxon>
        <taxon>Sar</taxon>
        <taxon>Stramenopiles</taxon>
        <taxon>Oomycota</taxon>
        <taxon>Peronosporomycetes</taxon>
        <taxon>Peronosporales</taxon>
        <taxon>Peronosporaceae</taxon>
        <taxon>Phytophthora</taxon>
    </lineage>
</organism>
<dbReference type="STRING" id="4795.A0A225WMG1"/>
<dbReference type="GO" id="GO:0008270">
    <property type="term" value="F:zinc ion binding"/>
    <property type="evidence" value="ECO:0007669"/>
    <property type="project" value="UniProtKB-KW"/>
</dbReference>
<keyword evidence="1" id="KW-0862">Zinc</keyword>
<keyword evidence="1" id="KW-0479">Metal-binding</keyword>
<evidence type="ECO:0000259" key="2">
    <source>
        <dbReference type="PROSITE" id="PS50966"/>
    </source>
</evidence>
<gene>
    <name evidence="3" type="ORF">PHMEG_0007002</name>
</gene>
<protein>
    <recommendedName>
        <fullName evidence="2">SWIM-type domain-containing protein</fullName>
    </recommendedName>
</protein>
<dbReference type="AlphaFoldDB" id="A0A225WMG1"/>
<dbReference type="InterPro" id="IPR007527">
    <property type="entry name" value="Znf_SWIM"/>
</dbReference>
<reference evidence="4" key="1">
    <citation type="submission" date="2017-03" db="EMBL/GenBank/DDBJ databases">
        <title>Phytopthora megakarya and P. palmivora, two closely related causual agents of cacao black pod achieved similar genome size and gene model numbers by different mechanisms.</title>
        <authorList>
            <person name="Ali S."/>
            <person name="Shao J."/>
            <person name="Larry D.J."/>
            <person name="Kronmiller B."/>
            <person name="Shen D."/>
            <person name="Strem M.D."/>
            <person name="Melnick R.L."/>
            <person name="Guiltinan M.J."/>
            <person name="Tyler B.M."/>
            <person name="Meinhardt L.W."/>
            <person name="Bailey B.A."/>
        </authorList>
    </citation>
    <scope>NUCLEOTIDE SEQUENCE [LARGE SCALE GENOMIC DNA]</scope>
    <source>
        <strain evidence="4">zdho120</strain>
    </source>
</reference>
<name>A0A225WMG1_9STRA</name>
<feature type="domain" description="SWIM-type" evidence="2">
    <location>
        <begin position="65"/>
        <end position="117"/>
    </location>
</feature>
<sequence>MGQILSTLITCRKERYLAGYYRVESRLSRECEEPELTRLAFQLSNFAFELVSREHSSATGRNADYVVDIQVDTARVESPISGRAHLVNVRMCTCDCNFMATCPLPCRHVMYMQSIYNYETVVLPLRFFETRWIDQSPENNIDTVEVLLGGLKQGCVLQGPKRKLYPALT</sequence>
<evidence type="ECO:0000256" key="1">
    <source>
        <dbReference type="PROSITE-ProRule" id="PRU00325"/>
    </source>
</evidence>